<accession>A0ABR3G8Q6</accession>
<dbReference type="PANTHER" id="PTHR12354:SF1">
    <property type="entry name" value="INTERFERON-RELATED DEVELOPMENTAL REGULATOR 1"/>
    <property type="match status" value="1"/>
</dbReference>
<feature type="region of interest" description="Disordered" evidence="2">
    <location>
        <begin position="1"/>
        <end position="62"/>
    </location>
</feature>
<name>A0ABR3G8Q6_9PEZI</name>
<proteinExistence type="inferred from homology"/>
<feature type="compositionally biased region" description="Low complexity" evidence="2">
    <location>
        <begin position="21"/>
        <end position="47"/>
    </location>
</feature>
<comment type="caution">
    <text evidence="4">The sequence shown here is derived from an EMBL/GenBank/DDBJ whole genome shotgun (WGS) entry which is preliminary data.</text>
</comment>
<dbReference type="Pfam" id="PF05004">
    <property type="entry name" value="IFRD"/>
    <property type="match status" value="1"/>
</dbReference>
<dbReference type="InterPro" id="IPR039777">
    <property type="entry name" value="IFRD"/>
</dbReference>
<sequence length="447" mass="49817">MSDLRRKALGGSKTVSRKAQSRQSSAASSRANSRTNSRTTSRAASRAGSDEEGGDLSDETNFSLGSVDELATLDDIDDSTGAWQDELGDRMMQITERKKSSFASREEAFSGYIRILCAKYAKEDIYPKKTDLIDSMLRSIKAGRTEKESLLASKALAITIVTDPTDDLFTTLSATFKRTITDTPHLPLKTSLLHTLGTATFYGGASLSSTEEVMDFLLEIVESDGHNIGAGDDGAVVTAALEEWGSLCTQLDDAENVTRSSIDALVEQLDSSEISVQIAAGENIALLYEKSYSEAEDDELDDPNEAGKKFVRRYEPYPRFDHLKETLSRLSSGSKKYLSKKNKKTQHSAFADILHSVENPLKGPRYSEALDKNDRVRGSRMTVRVHQKGVLRVDRWWKLHRLQHLRRVLAGGFLNHWVENPVIFESLRYVEIEMSLGMGTKGKEWRW</sequence>
<reference evidence="4 5" key="1">
    <citation type="submission" date="2024-02" db="EMBL/GenBank/DDBJ databases">
        <title>Discinaceae phylogenomics.</title>
        <authorList>
            <person name="Dirks A.C."/>
            <person name="James T.Y."/>
        </authorList>
    </citation>
    <scope>NUCLEOTIDE SEQUENCE [LARGE SCALE GENOMIC DNA]</scope>
    <source>
        <strain evidence="4 5">ACD0624</strain>
    </source>
</reference>
<comment type="similarity">
    <text evidence="1">Belongs to the IFRD family.</text>
</comment>
<keyword evidence="5" id="KW-1185">Reference proteome</keyword>
<dbReference type="EMBL" id="JBBBZM010000174">
    <property type="protein sequence ID" value="KAL0632340.1"/>
    <property type="molecule type" value="Genomic_DNA"/>
</dbReference>
<evidence type="ECO:0000256" key="2">
    <source>
        <dbReference type="SAM" id="MobiDB-lite"/>
    </source>
</evidence>
<dbReference type="PANTHER" id="PTHR12354">
    <property type="entry name" value="INTERFERON-RELATED DEVELOPMENTAL REGULATOR"/>
    <property type="match status" value="1"/>
</dbReference>
<protein>
    <recommendedName>
        <fullName evidence="3">Interferon-related developmental regulator N-terminal domain-containing protein</fullName>
    </recommendedName>
</protein>
<dbReference type="InterPro" id="IPR007701">
    <property type="entry name" value="Interferon-rel_develop_reg_N"/>
</dbReference>
<dbReference type="Proteomes" id="UP001447188">
    <property type="component" value="Unassembled WGS sequence"/>
</dbReference>
<feature type="domain" description="Interferon-related developmental regulator N-terminal" evidence="3">
    <location>
        <begin position="70"/>
        <end position="358"/>
    </location>
</feature>
<dbReference type="SUPFAM" id="SSF48371">
    <property type="entry name" value="ARM repeat"/>
    <property type="match status" value="1"/>
</dbReference>
<organism evidence="4 5">
    <name type="scientific">Discina gigas</name>
    <dbReference type="NCBI Taxonomy" id="1032678"/>
    <lineage>
        <taxon>Eukaryota</taxon>
        <taxon>Fungi</taxon>
        <taxon>Dikarya</taxon>
        <taxon>Ascomycota</taxon>
        <taxon>Pezizomycotina</taxon>
        <taxon>Pezizomycetes</taxon>
        <taxon>Pezizales</taxon>
        <taxon>Discinaceae</taxon>
        <taxon>Discina</taxon>
    </lineage>
</organism>
<evidence type="ECO:0000313" key="4">
    <source>
        <dbReference type="EMBL" id="KAL0632340.1"/>
    </source>
</evidence>
<evidence type="ECO:0000256" key="1">
    <source>
        <dbReference type="ARBA" id="ARBA00008828"/>
    </source>
</evidence>
<evidence type="ECO:0000259" key="3">
    <source>
        <dbReference type="Pfam" id="PF05004"/>
    </source>
</evidence>
<evidence type="ECO:0000313" key="5">
    <source>
        <dbReference type="Proteomes" id="UP001447188"/>
    </source>
</evidence>
<gene>
    <name evidence="4" type="ORF">Q9L58_008778</name>
</gene>
<dbReference type="InterPro" id="IPR016024">
    <property type="entry name" value="ARM-type_fold"/>
</dbReference>